<reference evidence="2 3" key="1">
    <citation type="submission" date="2018-12" db="EMBL/GenBank/DDBJ databases">
        <authorList>
            <person name="Sun L."/>
            <person name="Chen Z."/>
        </authorList>
    </citation>
    <scope>NUCLEOTIDE SEQUENCE [LARGE SCALE GENOMIC DNA]</scope>
    <source>
        <strain evidence="2 3">DSM 15890</strain>
    </source>
</reference>
<dbReference type="Proteomes" id="UP000279446">
    <property type="component" value="Unassembled WGS sequence"/>
</dbReference>
<feature type="region of interest" description="Disordered" evidence="1">
    <location>
        <begin position="94"/>
        <end position="145"/>
    </location>
</feature>
<evidence type="ECO:0000313" key="2">
    <source>
        <dbReference type="EMBL" id="RUT46170.1"/>
    </source>
</evidence>
<keyword evidence="3" id="KW-1185">Reference proteome</keyword>
<evidence type="ECO:0000256" key="1">
    <source>
        <dbReference type="SAM" id="MobiDB-lite"/>
    </source>
</evidence>
<dbReference type="RefSeq" id="WP_127192625.1">
    <property type="nucleotide sequence ID" value="NZ_RZNY01000010.1"/>
</dbReference>
<feature type="compositionally biased region" description="Low complexity" evidence="1">
    <location>
        <begin position="127"/>
        <end position="138"/>
    </location>
</feature>
<evidence type="ECO:0000313" key="3">
    <source>
        <dbReference type="Proteomes" id="UP000279446"/>
    </source>
</evidence>
<dbReference type="OrthoDB" id="2666278at2"/>
<accession>A0A3S1DSB7</accession>
<organism evidence="2 3">
    <name type="scientific">Paenibacillus anaericanus</name>
    <dbReference type="NCBI Taxonomy" id="170367"/>
    <lineage>
        <taxon>Bacteria</taxon>
        <taxon>Bacillati</taxon>
        <taxon>Bacillota</taxon>
        <taxon>Bacilli</taxon>
        <taxon>Bacillales</taxon>
        <taxon>Paenibacillaceae</taxon>
        <taxon>Paenibacillus</taxon>
    </lineage>
</organism>
<dbReference type="AlphaFoldDB" id="A0A3S1DSB7"/>
<feature type="compositionally biased region" description="Basic and acidic residues" evidence="1">
    <location>
        <begin position="102"/>
        <end position="120"/>
    </location>
</feature>
<dbReference type="EMBL" id="RZNY01000010">
    <property type="protein sequence ID" value="RUT46170.1"/>
    <property type="molecule type" value="Genomic_DNA"/>
</dbReference>
<proteinExistence type="predicted"/>
<protein>
    <submittedName>
        <fullName evidence="2">Uncharacterized protein</fullName>
    </submittedName>
</protein>
<comment type="caution">
    <text evidence="2">The sequence shown here is derived from an EMBL/GenBank/DDBJ whole genome shotgun (WGS) entry which is preliminary data.</text>
</comment>
<sequence length="170" mass="18713">MSLQGQSQNQVIYRADENSIRAMRGIKNQVHQLGNQYANHPIRVQTVDGITYEGRLSHMDGDHMFLIIPGTPMHGHNGWNGGHQGWNPGGHQGWHQGWHQGGHHDGHHDGHHNGHHDGHHGGHHGGHQYPGLGQQGHHPQSRAFFGGPGAGFNDVILPLVLYNLLVISLL</sequence>
<name>A0A3S1DSB7_9BACL</name>
<gene>
    <name evidence="2" type="ORF">EJP82_13705</name>
</gene>